<feature type="compositionally biased region" description="Basic and acidic residues" evidence="1">
    <location>
        <begin position="184"/>
        <end position="200"/>
    </location>
</feature>
<organism evidence="3 4">
    <name type="scientific">Heligmosomoides polygyrus</name>
    <name type="common">Parasitic roundworm</name>
    <dbReference type="NCBI Taxonomy" id="6339"/>
    <lineage>
        <taxon>Eukaryota</taxon>
        <taxon>Metazoa</taxon>
        <taxon>Ecdysozoa</taxon>
        <taxon>Nematoda</taxon>
        <taxon>Chromadorea</taxon>
        <taxon>Rhabditida</taxon>
        <taxon>Rhabditina</taxon>
        <taxon>Rhabditomorpha</taxon>
        <taxon>Strongyloidea</taxon>
        <taxon>Heligmosomidae</taxon>
        <taxon>Heligmosomoides</taxon>
    </lineage>
</organism>
<name>A0A183GHB7_HELPZ</name>
<reference evidence="4" key="2">
    <citation type="submission" date="2019-09" db="UniProtKB">
        <authorList>
            <consortium name="WormBaseParasite"/>
        </authorList>
    </citation>
    <scope>IDENTIFICATION</scope>
</reference>
<feature type="compositionally biased region" description="Basic and acidic residues" evidence="1">
    <location>
        <begin position="94"/>
        <end position="115"/>
    </location>
</feature>
<feature type="compositionally biased region" description="Polar residues" evidence="1">
    <location>
        <begin position="130"/>
        <end position="139"/>
    </location>
</feature>
<keyword evidence="3" id="KW-1185">Reference proteome</keyword>
<feature type="compositionally biased region" description="Basic and acidic residues" evidence="1">
    <location>
        <begin position="149"/>
        <end position="171"/>
    </location>
</feature>
<protein>
    <submittedName>
        <fullName evidence="2 4">Uncharacterized protein</fullName>
    </submittedName>
</protein>
<evidence type="ECO:0000313" key="4">
    <source>
        <dbReference type="WBParaSite" id="HPBE_0002194801-mRNA-1"/>
    </source>
</evidence>
<proteinExistence type="predicted"/>
<dbReference type="Proteomes" id="UP000050761">
    <property type="component" value="Unassembled WGS sequence"/>
</dbReference>
<dbReference type="EMBL" id="UZAH01033498">
    <property type="protein sequence ID" value="VDP29233.1"/>
    <property type="molecule type" value="Genomic_DNA"/>
</dbReference>
<feature type="region of interest" description="Disordered" evidence="1">
    <location>
        <begin position="90"/>
        <end position="200"/>
    </location>
</feature>
<evidence type="ECO:0000256" key="1">
    <source>
        <dbReference type="SAM" id="MobiDB-lite"/>
    </source>
</evidence>
<dbReference type="WBParaSite" id="HPBE_0002194801-mRNA-1">
    <property type="protein sequence ID" value="HPBE_0002194801-mRNA-1"/>
    <property type="gene ID" value="HPBE_0002194801"/>
</dbReference>
<evidence type="ECO:0000313" key="2">
    <source>
        <dbReference type="EMBL" id="VDP29233.1"/>
    </source>
</evidence>
<reference evidence="2 3" key="1">
    <citation type="submission" date="2018-11" db="EMBL/GenBank/DDBJ databases">
        <authorList>
            <consortium name="Pathogen Informatics"/>
        </authorList>
    </citation>
    <scope>NUCLEOTIDE SEQUENCE [LARGE SCALE GENOMIC DNA]</scope>
</reference>
<dbReference type="AlphaFoldDB" id="A0A183GHB7"/>
<sequence>MEGLVGLGGKSEPGTWYGVQATAGGSSDCAPRALPYGLTINTKKIKAFTTDYSPRTLYLDNIQIEQVEVVPYASRRGRWCIGQSEEQGPVEARSAAKDLRIEDDRARGHRQDQTRLDSGQGQSAWIEETVVSSAETSGKSLLPTPKPTEQGRELVFHYRREYGLRQGRDQQRGPTSQDSEDGAEYNKIKADDKDTSTKDK</sequence>
<accession>A0A3P8G425</accession>
<gene>
    <name evidence="2" type="ORF">HPBE_LOCUS21947</name>
</gene>
<accession>A0A183GHB7</accession>
<evidence type="ECO:0000313" key="3">
    <source>
        <dbReference type="Proteomes" id="UP000050761"/>
    </source>
</evidence>